<keyword evidence="2" id="KW-1185">Reference proteome</keyword>
<organism evidence="1 2">
    <name type="scientific">[Collinsella] massiliensis</name>
    <dbReference type="NCBI Taxonomy" id="1232426"/>
    <lineage>
        <taxon>Bacteria</taxon>
        <taxon>Bacillati</taxon>
        <taxon>Actinomycetota</taxon>
        <taxon>Coriobacteriia</taxon>
        <taxon>Coriobacteriales</taxon>
        <taxon>Coriobacteriaceae</taxon>
        <taxon>Enorma</taxon>
    </lineage>
</organism>
<dbReference type="AlphaFoldDB" id="A0A1Y3XU99"/>
<name>A0A1Y3XU99_9ACTN</name>
<accession>A0A1Y3XU99</accession>
<dbReference type="EMBL" id="NFIE01000006">
    <property type="protein sequence ID" value="OUN89042.1"/>
    <property type="molecule type" value="Genomic_DNA"/>
</dbReference>
<dbReference type="Proteomes" id="UP000195781">
    <property type="component" value="Unassembled WGS sequence"/>
</dbReference>
<proteinExistence type="predicted"/>
<evidence type="ECO:0000313" key="1">
    <source>
        <dbReference type="EMBL" id="OUN89042.1"/>
    </source>
</evidence>
<comment type="caution">
    <text evidence="1">The sequence shown here is derived from an EMBL/GenBank/DDBJ whole genome shotgun (WGS) entry which is preliminary data.</text>
</comment>
<evidence type="ECO:0008006" key="3">
    <source>
        <dbReference type="Google" id="ProtNLM"/>
    </source>
</evidence>
<reference evidence="2" key="1">
    <citation type="submission" date="2017-04" db="EMBL/GenBank/DDBJ databases">
        <title>Function of individual gut microbiota members based on whole genome sequencing of pure cultures obtained from chicken caecum.</title>
        <authorList>
            <person name="Medvecky M."/>
            <person name="Cejkova D."/>
            <person name="Polansky O."/>
            <person name="Karasova D."/>
            <person name="Kubasova T."/>
            <person name="Cizek A."/>
            <person name="Rychlik I."/>
        </authorList>
    </citation>
    <scope>NUCLEOTIDE SEQUENCE [LARGE SCALE GENOMIC DNA]</scope>
    <source>
        <strain evidence="2">An5</strain>
    </source>
</reference>
<dbReference type="InterPro" id="IPR029044">
    <property type="entry name" value="Nucleotide-diphossugar_trans"/>
</dbReference>
<dbReference type="Gene3D" id="3.90.550.60">
    <property type="match status" value="1"/>
</dbReference>
<protein>
    <recommendedName>
        <fullName evidence="3">Galactofuranosyltransferase GlfT2 N-terminal domain-containing protein</fullName>
    </recommendedName>
</protein>
<sequence length="624" mass="71234">MMRFKLANIVLEELPQFVREPTLCCRSTSVYRVEQGIMRFFDAGTYDFTTFFGGLSTQKWRKYTAAKEFYIHMELRGAACSVVQTRADSFTWDTAEFIEGTEVAYPASEEWASYDAKLVVGDQDVLNAVAVSSSGALSIRNAYYYTEINESSLRPVELALATTTFRKEGYIERNIRLVKDCIVGSDEDISSHFRMHVVDNGRSLDVDRLQGSGVSIYPNNNVGGAGGFARGMIAALEQEPQATHVLLMDDDVIISPESIVRTYNLLRIVNDEYKGAFVSGAMMKMDEPEVRWEDTGFLTSNGHCRPMKPVMRMNDLHDVISNEIYREPPSIPAYADRQQEYAAWWYCCIPVSAIKQHGLPLPIFVRYDDVEYGLRCRPGFITMNGICVWHSAFDNRYNAAVERYQTTRNAFVAQSISGIAPLSDFTEEFFHNVQLELKKFCYANAELALEGFEDYLKGPSFIMQPVAEERFMHANRVKEQLRPFDEIREEALSYGVDLDHLTADRVTLDIPRTSKERAEDLVTFNGQRIKDYAISGKVGIIDARGWEYPAGKIRRAEVLIAVDTYSKTAAIRHKDKAKFKELWSRYKRDMKYYKAHKDELTKAYAAVKDEITSIPYWKNYLGIA</sequence>
<evidence type="ECO:0000313" key="2">
    <source>
        <dbReference type="Proteomes" id="UP000195781"/>
    </source>
</evidence>
<dbReference type="SUPFAM" id="SSF53448">
    <property type="entry name" value="Nucleotide-diphospho-sugar transferases"/>
    <property type="match status" value="1"/>
</dbReference>
<gene>
    <name evidence="1" type="ORF">B5G02_03440</name>
</gene>
<dbReference type="OrthoDB" id="3225550at2"/>